<dbReference type="PANTHER" id="PTHR45856">
    <property type="entry name" value="ALPHA/BETA-HYDROLASES SUPERFAMILY PROTEIN"/>
    <property type="match status" value="1"/>
</dbReference>
<organism evidence="2 3">
    <name type="scientific">Simiduia aestuariiviva</name>
    <dbReference type="NCBI Taxonomy" id="1510459"/>
    <lineage>
        <taxon>Bacteria</taxon>
        <taxon>Pseudomonadati</taxon>
        <taxon>Pseudomonadota</taxon>
        <taxon>Gammaproteobacteria</taxon>
        <taxon>Cellvibrionales</taxon>
        <taxon>Cellvibrionaceae</taxon>
        <taxon>Simiduia</taxon>
    </lineage>
</organism>
<comment type="caution">
    <text evidence="2">The sequence shown here is derived from an EMBL/GenBank/DDBJ whole genome shotgun (WGS) entry which is preliminary data.</text>
</comment>
<accession>A0A839ULQ6</accession>
<feature type="domain" description="Fungal lipase-type" evidence="1">
    <location>
        <begin position="79"/>
        <end position="210"/>
    </location>
</feature>
<proteinExistence type="predicted"/>
<dbReference type="InterPro" id="IPR051218">
    <property type="entry name" value="Sec_MonoDiacylglyc_Lipase"/>
</dbReference>
<sequence length="389" mass="43066">MSVTIPPLQAASLAQVVYQLQDSFFNRATIDRFKNSWDLSHPEAKVDGKSGTLWVIKKQTGFGIVAEGRGDQFGGDLLILLRGTDNTFDWATDATAGISWTEASDKVHTGFYKCFLSMKTELEQKLSRYKGKIRTVHCVGHSLGGALASLCANWLQTSNLLGQSKVQLYTFGSPRVGTEGFAKKLTHQLDLGTDIYRVFHKTDVVPMVPIWPFFHVPLKNHSYCLNSPGSLPSGEFHKMKNYVLSLSKSKDWGTLVDLEPPVSESAIEKWLASDGVYALTINSLNMINSALVYVIKKVLYGAGVLVQNSVGLGITLLDQLAMALAKGYNLAKDTSIWVLRLMKRIMVALGMKIKKDLEVTAQLIKFLLTALLEKVHRMVKTAVDFVFSE</sequence>
<gene>
    <name evidence="2" type="ORF">FHS30_000676</name>
</gene>
<dbReference type="InterPro" id="IPR002921">
    <property type="entry name" value="Fungal_lipase-type"/>
</dbReference>
<dbReference type="Gene3D" id="3.40.50.1820">
    <property type="entry name" value="alpha/beta hydrolase"/>
    <property type="match status" value="1"/>
</dbReference>
<name>A0A839ULQ6_9GAMM</name>
<dbReference type="Pfam" id="PF01764">
    <property type="entry name" value="Lipase_3"/>
    <property type="match status" value="1"/>
</dbReference>
<dbReference type="AlphaFoldDB" id="A0A839ULQ6"/>
<reference evidence="2 3" key="1">
    <citation type="submission" date="2020-08" db="EMBL/GenBank/DDBJ databases">
        <title>Genomic Encyclopedia of Type Strains, Phase III (KMG-III): the genomes of soil and plant-associated and newly described type strains.</title>
        <authorList>
            <person name="Whitman W."/>
        </authorList>
    </citation>
    <scope>NUCLEOTIDE SEQUENCE [LARGE SCALE GENOMIC DNA]</scope>
    <source>
        <strain evidence="2 3">CECT 8571</strain>
    </source>
</reference>
<dbReference type="InterPro" id="IPR029058">
    <property type="entry name" value="AB_hydrolase_fold"/>
</dbReference>
<dbReference type="GO" id="GO:0006629">
    <property type="term" value="P:lipid metabolic process"/>
    <property type="evidence" value="ECO:0007669"/>
    <property type="project" value="InterPro"/>
</dbReference>
<dbReference type="CDD" id="cd00519">
    <property type="entry name" value="Lipase_3"/>
    <property type="match status" value="1"/>
</dbReference>
<protein>
    <recommendedName>
        <fullName evidence="1">Fungal lipase-type domain-containing protein</fullName>
    </recommendedName>
</protein>
<dbReference type="PANTHER" id="PTHR45856:SF11">
    <property type="entry name" value="FUNGAL LIPASE-LIKE DOMAIN-CONTAINING PROTEIN"/>
    <property type="match status" value="1"/>
</dbReference>
<evidence type="ECO:0000313" key="2">
    <source>
        <dbReference type="EMBL" id="MBB3167500.1"/>
    </source>
</evidence>
<evidence type="ECO:0000259" key="1">
    <source>
        <dbReference type="Pfam" id="PF01764"/>
    </source>
</evidence>
<dbReference type="RefSeq" id="WP_183908275.1">
    <property type="nucleotide sequence ID" value="NZ_JACHXZ010000001.1"/>
</dbReference>
<keyword evidence="3" id="KW-1185">Reference proteome</keyword>
<dbReference type="SUPFAM" id="SSF53474">
    <property type="entry name" value="alpha/beta-Hydrolases"/>
    <property type="match status" value="1"/>
</dbReference>
<dbReference type="EMBL" id="JACHXZ010000001">
    <property type="protein sequence ID" value="MBB3167500.1"/>
    <property type="molecule type" value="Genomic_DNA"/>
</dbReference>
<dbReference type="Proteomes" id="UP000559987">
    <property type="component" value="Unassembled WGS sequence"/>
</dbReference>
<evidence type="ECO:0000313" key="3">
    <source>
        <dbReference type="Proteomes" id="UP000559987"/>
    </source>
</evidence>